<proteinExistence type="predicted"/>
<dbReference type="EMBL" id="ATBP01000376">
    <property type="protein sequence ID" value="ETR70744.1"/>
    <property type="molecule type" value="Genomic_DNA"/>
</dbReference>
<dbReference type="Proteomes" id="UP000189670">
    <property type="component" value="Unassembled WGS sequence"/>
</dbReference>
<accession>A0A1V1P7I0</accession>
<keyword evidence="1" id="KW-1133">Transmembrane helix</keyword>
<feature type="transmembrane region" description="Helical" evidence="1">
    <location>
        <begin position="64"/>
        <end position="89"/>
    </location>
</feature>
<dbReference type="AlphaFoldDB" id="A0A1V1P7I0"/>
<keyword evidence="1" id="KW-0812">Transmembrane</keyword>
<evidence type="ECO:0000313" key="2">
    <source>
        <dbReference type="EMBL" id="ETR70744.1"/>
    </source>
</evidence>
<evidence type="ECO:0000313" key="3">
    <source>
        <dbReference type="Proteomes" id="UP000189670"/>
    </source>
</evidence>
<name>A0A1V1P7I0_9BACT</name>
<reference evidence="3" key="1">
    <citation type="submission" date="2012-11" db="EMBL/GenBank/DDBJ databases">
        <authorList>
            <person name="Lucero-Rivera Y.E."/>
            <person name="Tovar-Ramirez D."/>
        </authorList>
    </citation>
    <scope>NUCLEOTIDE SEQUENCE [LARGE SCALE GENOMIC DNA]</scope>
    <source>
        <strain evidence="3">Araruama</strain>
    </source>
</reference>
<gene>
    <name evidence="2" type="ORF">OMM_08586</name>
</gene>
<evidence type="ECO:0000256" key="1">
    <source>
        <dbReference type="SAM" id="Phobius"/>
    </source>
</evidence>
<organism evidence="2 3">
    <name type="scientific">Candidatus Magnetoglobus multicellularis str. Araruama</name>
    <dbReference type="NCBI Taxonomy" id="890399"/>
    <lineage>
        <taxon>Bacteria</taxon>
        <taxon>Pseudomonadati</taxon>
        <taxon>Thermodesulfobacteriota</taxon>
        <taxon>Desulfobacteria</taxon>
        <taxon>Desulfobacterales</taxon>
        <taxon>Desulfobacteraceae</taxon>
        <taxon>Candidatus Magnetoglobus</taxon>
    </lineage>
</organism>
<sequence length="102" mass="11836">MLISYVGLWLLLLFQYNMTNIRLSSNPFTAILRAWCISFILHLLGISIFIGLEGKDLYQSGETIQYIVLYYLIIITCIVIDFIVICIFLSRLKRVRQMPGTL</sequence>
<feature type="transmembrane region" description="Helical" evidence="1">
    <location>
        <begin position="6"/>
        <end position="23"/>
    </location>
</feature>
<keyword evidence="1" id="KW-0472">Membrane</keyword>
<protein>
    <submittedName>
        <fullName evidence="2">Uncharacterized protein</fullName>
    </submittedName>
</protein>
<feature type="transmembrane region" description="Helical" evidence="1">
    <location>
        <begin position="30"/>
        <end position="52"/>
    </location>
</feature>
<comment type="caution">
    <text evidence="2">The sequence shown here is derived from an EMBL/GenBank/DDBJ whole genome shotgun (WGS) entry which is preliminary data.</text>
</comment>